<dbReference type="GO" id="GO:0005737">
    <property type="term" value="C:cytoplasm"/>
    <property type="evidence" value="ECO:0007669"/>
    <property type="project" value="TreeGrafter"/>
</dbReference>
<proteinExistence type="inferred from homology"/>
<dbReference type="PANTHER" id="PTHR13774:SF39">
    <property type="entry name" value="BIOSYNTHESIS PROTEIN, PUTATIVE-RELATED"/>
    <property type="match status" value="1"/>
</dbReference>
<feature type="active site" evidence="3">
    <location>
        <position position="44"/>
    </location>
</feature>
<dbReference type="RefSeq" id="WP_103224286.1">
    <property type="nucleotide sequence ID" value="NZ_PPCN01000010.1"/>
</dbReference>
<dbReference type="InterPro" id="IPR003719">
    <property type="entry name" value="Phenazine_PhzF-like"/>
</dbReference>
<gene>
    <name evidence="4" type="ORF">CLV41_110135</name>
</gene>
<dbReference type="EMBL" id="PPCN01000010">
    <property type="protein sequence ID" value="POF29131.1"/>
    <property type="molecule type" value="Genomic_DNA"/>
</dbReference>
<comment type="caution">
    <text evidence="4">The sequence shown here is derived from an EMBL/GenBank/DDBJ whole genome shotgun (WGS) entry which is preliminary data.</text>
</comment>
<name>A0A2S3UN68_9HYPH</name>
<keyword evidence="2" id="KW-0413">Isomerase</keyword>
<dbReference type="PANTHER" id="PTHR13774">
    <property type="entry name" value="PHENAZINE BIOSYNTHESIS PROTEIN"/>
    <property type="match status" value="1"/>
</dbReference>
<dbReference type="SUPFAM" id="SSF54506">
    <property type="entry name" value="Diaminopimelate epimerase-like"/>
    <property type="match status" value="1"/>
</dbReference>
<dbReference type="PIRSF" id="PIRSF016184">
    <property type="entry name" value="PhzC_PhzF"/>
    <property type="match status" value="1"/>
</dbReference>
<reference evidence="4 5" key="1">
    <citation type="submission" date="2018-01" db="EMBL/GenBank/DDBJ databases">
        <title>Genomic Encyclopedia of Archaeal and Bacterial Type Strains, Phase II (KMG-II): from individual species to whole genera.</title>
        <authorList>
            <person name="Goeker M."/>
        </authorList>
    </citation>
    <scope>NUCLEOTIDE SEQUENCE [LARGE SCALE GENOMIC DNA]</scope>
    <source>
        <strain evidence="4 5">DSM 17023</strain>
    </source>
</reference>
<evidence type="ECO:0000313" key="5">
    <source>
        <dbReference type="Proteomes" id="UP000236959"/>
    </source>
</evidence>
<keyword evidence="5" id="KW-1185">Reference proteome</keyword>
<accession>A0A2S3UN68</accession>
<evidence type="ECO:0000256" key="2">
    <source>
        <dbReference type="ARBA" id="ARBA00023235"/>
    </source>
</evidence>
<dbReference type="AlphaFoldDB" id="A0A2S3UN68"/>
<evidence type="ECO:0000256" key="3">
    <source>
        <dbReference type="PIRSR" id="PIRSR016184-1"/>
    </source>
</evidence>
<dbReference type="Proteomes" id="UP000236959">
    <property type="component" value="Unassembled WGS sequence"/>
</dbReference>
<dbReference type="Gene3D" id="3.10.310.10">
    <property type="entry name" value="Diaminopimelate Epimerase, Chain A, domain 1"/>
    <property type="match status" value="2"/>
</dbReference>
<dbReference type="Pfam" id="PF02567">
    <property type="entry name" value="PhzC-PhzF"/>
    <property type="match status" value="1"/>
</dbReference>
<dbReference type="OrthoDB" id="9788221at2"/>
<evidence type="ECO:0000313" key="4">
    <source>
        <dbReference type="EMBL" id="POF29131.1"/>
    </source>
</evidence>
<comment type="similarity">
    <text evidence="1">Belongs to the PhzF family.</text>
</comment>
<dbReference type="NCBIfam" id="TIGR00654">
    <property type="entry name" value="PhzF_family"/>
    <property type="match status" value="1"/>
</dbReference>
<protein>
    <submittedName>
        <fullName evidence="4">PhzF family phenazine biosynthesis protein</fullName>
    </submittedName>
</protein>
<dbReference type="GO" id="GO:0016853">
    <property type="term" value="F:isomerase activity"/>
    <property type="evidence" value="ECO:0007669"/>
    <property type="project" value="UniProtKB-KW"/>
</dbReference>
<organism evidence="4 5">
    <name type="scientific">Roseibium marinum</name>
    <dbReference type="NCBI Taxonomy" id="281252"/>
    <lineage>
        <taxon>Bacteria</taxon>
        <taxon>Pseudomonadati</taxon>
        <taxon>Pseudomonadota</taxon>
        <taxon>Alphaproteobacteria</taxon>
        <taxon>Hyphomicrobiales</taxon>
        <taxon>Stappiaceae</taxon>
        <taxon>Roseibium</taxon>
    </lineage>
</organism>
<evidence type="ECO:0000256" key="1">
    <source>
        <dbReference type="ARBA" id="ARBA00008270"/>
    </source>
</evidence>
<sequence length="292" mass="30895">MPTAVVVRVFPCSAAGGNPAPIVLDASKMSGEEMRMIAEASGHESGFVVSSNMTGGSDFHFRYFVPNHEMEMCGHATIGALWLLRDAGRIANTEVAIETLSGRIDAIVPPEGPISISQPAGDVAVVSEVNKRLVCEVLGVEPGALCETTLLNARTSRVKTLIALARPEQLHALDPDFSRIENVCDIIGSTGLYPIAMGNEAGVVHARQFPKSSGYPEDAATGIAASALAFGLLHWGRAVPTDLVRVFQGEAMGRASEILVSFERDGEAVRRCWIHGSCTLDDGKIASLGKAN</sequence>